<evidence type="ECO:0000313" key="1">
    <source>
        <dbReference type="EMBL" id="GAH61718.1"/>
    </source>
</evidence>
<organism evidence="1">
    <name type="scientific">marine sediment metagenome</name>
    <dbReference type="NCBI Taxonomy" id="412755"/>
    <lineage>
        <taxon>unclassified sequences</taxon>
        <taxon>metagenomes</taxon>
        <taxon>ecological metagenomes</taxon>
    </lineage>
</organism>
<proteinExistence type="predicted"/>
<accession>X1IW01</accession>
<gene>
    <name evidence="1" type="ORF">S03H2_29376</name>
</gene>
<evidence type="ECO:0008006" key="2">
    <source>
        <dbReference type="Google" id="ProtNLM"/>
    </source>
</evidence>
<reference evidence="1" key="1">
    <citation type="journal article" date="2014" name="Front. Microbiol.">
        <title>High frequency of phylogenetically diverse reductive dehalogenase-homologous genes in deep subseafloor sedimentary metagenomes.</title>
        <authorList>
            <person name="Kawai M."/>
            <person name="Futagami T."/>
            <person name="Toyoda A."/>
            <person name="Takaki Y."/>
            <person name="Nishi S."/>
            <person name="Hori S."/>
            <person name="Arai W."/>
            <person name="Tsubouchi T."/>
            <person name="Morono Y."/>
            <person name="Uchiyama I."/>
            <person name="Ito T."/>
            <person name="Fujiyama A."/>
            <person name="Inagaki F."/>
            <person name="Takami H."/>
        </authorList>
    </citation>
    <scope>NUCLEOTIDE SEQUENCE</scope>
    <source>
        <strain evidence="1">Expedition CK06-06</strain>
    </source>
</reference>
<name>X1IW01_9ZZZZ</name>
<dbReference type="EMBL" id="BARU01017726">
    <property type="protein sequence ID" value="GAH61718.1"/>
    <property type="molecule type" value="Genomic_DNA"/>
</dbReference>
<sequence>MCKNYGTTYNFSEKNYACVYCGTKFDSKGYISKEGKFESCPSCEREYTQYNFSDDNY</sequence>
<protein>
    <recommendedName>
        <fullName evidence="2">Rubredoxin-like domain-containing protein</fullName>
    </recommendedName>
</protein>
<dbReference type="AlphaFoldDB" id="X1IW01"/>
<comment type="caution">
    <text evidence="1">The sequence shown here is derived from an EMBL/GenBank/DDBJ whole genome shotgun (WGS) entry which is preliminary data.</text>
</comment>